<dbReference type="CDD" id="cd00371">
    <property type="entry name" value="HMA"/>
    <property type="match status" value="1"/>
</dbReference>
<dbReference type="EMBL" id="CP084166">
    <property type="protein sequence ID" value="UJG41482.1"/>
    <property type="molecule type" value="Genomic_DNA"/>
</dbReference>
<dbReference type="InterPro" id="IPR006121">
    <property type="entry name" value="HMA_dom"/>
</dbReference>
<dbReference type="InterPro" id="IPR036163">
    <property type="entry name" value="HMA_dom_sf"/>
</dbReference>
<name>A0A9Y1BM74_9ARCH</name>
<dbReference type="Gene3D" id="3.30.70.100">
    <property type="match status" value="1"/>
</dbReference>
<protein>
    <submittedName>
        <fullName evidence="3">Heavy-metal-associated domain-containing protein</fullName>
    </submittedName>
</protein>
<dbReference type="Pfam" id="PF00403">
    <property type="entry name" value="HMA"/>
    <property type="match status" value="1"/>
</dbReference>
<organism evidence="3">
    <name type="scientific">Candidatus Heimdallarchaeum aukensis</name>
    <dbReference type="NCBI Taxonomy" id="2876573"/>
    <lineage>
        <taxon>Archaea</taxon>
        <taxon>Promethearchaeati</taxon>
        <taxon>Candidatus Heimdallarchaeota</taxon>
        <taxon>Candidatus Heimdallarchaeia (ex Rinke et al. 2021) (nom. nud.)</taxon>
        <taxon>Candidatus Heimdallarchaeales</taxon>
        <taxon>Candidatus Heimdallarchaeaceae</taxon>
        <taxon>Candidatus Heimdallarchaeum</taxon>
    </lineage>
</organism>
<sequence length="77" mass="8802">MKEFEEELTIAIPDIHCKNCAKTIAITLKYLEGIMDSNVDFQAKNVKVRLNPSIINRKKVVRSLNYLGFKAYISIIS</sequence>
<dbReference type="SUPFAM" id="SSF55008">
    <property type="entry name" value="HMA, heavy metal-associated domain"/>
    <property type="match status" value="1"/>
</dbReference>
<feature type="domain" description="HMA" evidence="2">
    <location>
        <begin position="6"/>
        <end position="72"/>
    </location>
</feature>
<dbReference type="Proteomes" id="UP001201020">
    <property type="component" value="Chromosome"/>
</dbReference>
<accession>A0A9Y1BM74</accession>
<dbReference type="GO" id="GO:0046872">
    <property type="term" value="F:metal ion binding"/>
    <property type="evidence" value="ECO:0007669"/>
    <property type="project" value="UniProtKB-KW"/>
</dbReference>
<proteinExistence type="predicted"/>
<dbReference type="PROSITE" id="PS01047">
    <property type="entry name" value="HMA_1"/>
    <property type="match status" value="1"/>
</dbReference>
<gene>
    <name evidence="3" type="ORF">K9W45_03225</name>
</gene>
<evidence type="ECO:0000313" key="3">
    <source>
        <dbReference type="EMBL" id="UJG41482.1"/>
    </source>
</evidence>
<evidence type="ECO:0000259" key="2">
    <source>
        <dbReference type="PROSITE" id="PS50846"/>
    </source>
</evidence>
<dbReference type="InterPro" id="IPR017969">
    <property type="entry name" value="Heavy-metal-associated_CS"/>
</dbReference>
<dbReference type="AlphaFoldDB" id="A0A9Y1BM74"/>
<evidence type="ECO:0000256" key="1">
    <source>
        <dbReference type="ARBA" id="ARBA00022723"/>
    </source>
</evidence>
<dbReference type="PROSITE" id="PS50846">
    <property type="entry name" value="HMA_2"/>
    <property type="match status" value="1"/>
</dbReference>
<reference evidence="3" key="1">
    <citation type="journal article" date="2022" name="Nat. Microbiol.">
        <title>Unique mobile elements and scalable gene flow at the prokaryote-eukaryote boundary revealed by circularized Asgard archaea genomes.</title>
        <authorList>
            <person name="Wu F."/>
            <person name="Speth D.R."/>
            <person name="Philosof A."/>
            <person name="Cremiere A."/>
            <person name="Narayanan A."/>
            <person name="Barco R.A."/>
            <person name="Connon S.A."/>
            <person name="Amend J.P."/>
            <person name="Antoshechkin I.A."/>
            <person name="Orphan V.J."/>
        </authorList>
    </citation>
    <scope>NUCLEOTIDE SEQUENCE</scope>
    <source>
        <strain evidence="3">PM71</strain>
    </source>
</reference>
<keyword evidence="1" id="KW-0479">Metal-binding</keyword>